<dbReference type="Pfam" id="PF13302">
    <property type="entry name" value="Acetyltransf_3"/>
    <property type="match status" value="1"/>
</dbReference>
<protein>
    <submittedName>
        <fullName evidence="2">GNAT family N-acetyltransferase</fullName>
        <ecNumber evidence="2">2.3.-.-</ecNumber>
    </submittedName>
</protein>
<evidence type="ECO:0000313" key="3">
    <source>
        <dbReference type="Proteomes" id="UP001596413"/>
    </source>
</evidence>
<organism evidence="2 3">
    <name type="scientific">Streptomyces polyrhachis</name>
    <dbReference type="NCBI Taxonomy" id="1282885"/>
    <lineage>
        <taxon>Bacteria</taxon>
        <taxon>Bacillati</taxon>
        <taxon>Actinomycetota</taxon>
        <taxon>Actinomycetes</taxon>
        <taxon>Kitasatosporales</taxon>
        <taxon>Streptomycetaceae</taxon>
        <taxon>Streptomyces</taxon>
    </lineage>
</organism>
<dbReference type="SUPFAM" id="SSF55729">
    <property type="entry name" value="Acyl-CoA N-acyltransferases (Nat)"/>
    <property type="match status" value="1"/>
</dbReference>
<dbReference type="GO" id="GO:0016746">
    <property type="term" value="F:acyltransferase activity"/>
    <property type="evidence" value="ECO:0007669"/>
    <property type="project" value="UniProtKB-KW"/>
</dbReference>
<feature type="domain" description="N-acetyltransferase" evidence="1">
    <location>
        <begin position="12"/>
        <end position="158"/>
    </location>
</feature>
<dbReference type="InterPro" id="IPR000182">
    <property type="entry name" value="GNAT_dom"/>
</dbReference>
<dbReference type="PROSITE" id="PS51186">
    <property type="entry name" value="GNAT"/>
    <property type="match status" value="1"/>
</dbReference>
<evidence type="ECO:0000259" key="1">
    <source>
        <dbReference type="PROSITE" id="PS51186"/>
    </source>
</evidence>
<dbReference type="Proteomes" id="UP001596413">
    <property type="component" value="Unassembled WGS sequence"/>
</dbReference>
<proteinExistence type="predicted"/>
<name>A0ABW2GNW6_9ACTN</name>
<reference evidence="3" key="1">
    <citation type="journal article" date="2019" name="Int. J. Syst. Evol. Microbiol.">
        <title>The Global Catalogue of Microorganisms (GCM) 10K type strain sequencing project: providing services to taxonomists for standard genome sequencing and annotation.</title>
        <authorList>
            <consortium name="The Broad Institute Genomics Platform"/>
            <consortium name="The Broad Institute Genome Sequencing Center for Infectious Disease"/>
            <person name="Wu L."/>
            <person name="Ma J."/>
        </authorList>
    </citation>
    <scope>NUCLEOTIDE SEQUENCE [LARGE SCALE GENOMIC DNA]</scope>
    <source>
        <strain evidence="3">CGMCC 1.13681</strain>
    </source>
</reference>
<keyword evidence="2" id="KW-0808">Transferase</keyword>
<gene>
    <name evidence="2" type="ORF">ACFQLX_24025</name>
</gene>
<dbReference type="PANTHER" id="PTHR43328:SF1">
    <property type="entry name" value="N-ACETYLTRANSFERASE DOMAIN-CONTAINING PROTEIN"/>
    <property type="match status" value="1"/>
</dbReference>
<dbReference type="RefSeq" id="WP_386418400.1">
    <property type="nucleotide sequence ID" value="NZ_JBHSZO010000054.1"/>
</dbReference>
<dbReference type="EMBL" id="JBHSZO010000054">
    <property type="protein sequence ID" value="MFC7221205.1"/>
    <property type="molecule type" value="Genomic_DNA"/>
</dbReference>
<sequence>MGYETLRTQETVGLRDVVEADLEVFLRHEHDPENVRRSKFQPREREQLIAHWRTRILGDSTVLVRTAVVDGVVAGSVVAWWEGDRRFLGYVFGREFWGRGIGTKALRQFLLLEPARPLYADPYAGNTGSCRLLEKVGFKRGESVLHGDNAHVMYVLES</sequence>
<evidence type="ECO:0000313" key="2">
    <source>
        <dbReference type="EMBL" id="MFC7221205.1"/>
    </source>
</evidence>
<dbReference type="EC" id="2.3.-.-" evidence="2"/>
<accession>A0ABW2GNW6</accession>
<keyword evidence="2" id="KW-0012">Acyltransferase</keyword>
<keyword evidence="3" id="KW-1185">Reference proteome</keyword>
<comment type="caution">
    <text evidence="2">The sequence shown here is derived from an EMBL/GenBank/DDBJ whole genome shotgun (WGS) entry which is preliminary data.</text>
</comment>
<dbReference type="InterPro" id="IPR016181">
    <property type="entry name" value="Acyl_CoA_acyltransferase"/>
</dbReference>
<dbReference type="PANTHER" id="PTHR43328">
    <property type="entry name" value="ACETYLTRANSFERASE-RELATED"/>
    <property type="match status" value="1"/>
</dbReference>
<dbReference type="Gene3D" id="3.40.630.30">
    <property type="match status" value="1"/>
</dbReference>